<reference evidence="1" key="1">
    <citation type="submission" date="2022-07" db="EMBL/GenBank/DDBJ databases">
        <authorList>
            <person name="Trinca V."/>
            <person name="Uliana J.V.C."/>
            <person name="Torres T.T."/>
            <person name="Ward R.J."/>
            <person name="Monesi N."/>
        </authorList>
    </citation>
    <scope>NUCLEOTIDE SEQUENCE</scope>
    <source>
        <strain evidence="1">HSMRA1968</strain>
        <tissue evidence="1">Whole embryos</tissue>
    </source>
</reference>
<evidence type="ECO:0000313" key="1">
    <source>
        <dbReference type="EMBL" id="KAJ6642623.1"/>
    </source>
</evidence>
<dbReference type="Proteomes" id="UP001151699">
    <property type="component" value="Chromosome B"/>
</dbReference>
<comment type="caution">
    <text evidence="1">The sequence shown here is derived from an EMBL/GenBank/DDBJ whole genome shotgun (WGS) entry which is preliminary data.</text>
</comment>
<protein>
    <submittedName>
        <fullName evidence="1">Uncharacterized protein</fullName>
    </submittedName>
</protein>
<dbReference type="EMBL" id="WJQU01000002">
    <property type="protein sequence ID" value="KAJ6642623.1"/>
    <property type="molecule type" value="Genomic_DNA"/>
</dbReference>
<proteinExistence type="predicted"/>
<organism evidence="1 2">
    <name type="scientific">Pseudolycoriella hygida</name>
    <dbReference type="NCBI Taxonomy" id="35572"/>
    <lineage>
        <taxon>Eukaryota</taxon>
        <taxon>Metazoa</taxon>
        <taxon>Ecdysozoa</taxon>
        <taxon>Arthropoda</taxon>
        <taxon>Hexapoda</taxon>
        <taxon>Insecta</taxon>
        <taxon>Pterygota</taxon>
        <taxon>Neoptera</taxon>
        <taxon>Endopterygota</taxon>
        <taxon>Diptera</taxon>
        <taxon>Nematocera</taxon>
        <taxon>Sciaroidea</taxon>
        <taxon>Sciaridae</taxon>
        <taxon>Pseudolycoriella</taxon>
    </lineage>
</organism>
<gene>
    <name evidence="1" type="ORF">Bhyg_07576</name>
</gene>
<name>A0A9Q0N2Y0_9DIPT</name>
<keyword evidence="2" id="KW-1185">Reference proteome</keyword>
<evidence type="ECO:0000313" key="2">
    <source>
        <dbReference type="Proteomes" id="UP001151699"/>
    </source>
</evidence>
<accession>A0A9Q0N2Y0</accession>
<sequence length="84" mass="10047">MGGIPTKNWSVQNDEERYTRRLEEISRTVQTVVQTMKMGRLEEISRTVQTVVQTMKMGRYETLKFCRDLMCFEIFFVFLKIDEV</sequence>
<dbReference type="AlphaFoldDB" id="A0A9Q0N2Y0"/>